<dbReference type="AlphaFoldDB" id="A0A7S3LZ26"/>
<reference evidence="1" key="1">
    <citation type="submission" date="2021-01" db="EMBL/GenBank/DDBJ databases">
        <authorList>
            <person name="Corre E."/>
            <person name="Pelletier E."/>
            <person name="Niang G."/>
            <person name="Scheremetjew M."/>
            <person name="Finn R."/>
            <person name="Kale V."/>
            <person name="Holt S."/>
            <person name="Cochrane G."/>
            <person name="Meng A."/>
            <person name="Brown T."/>
            <person name="Cohen L."/>
        </authorList>
    </citation>
    <scope>NUCLEOTIDE SEQUENCE</scope>
    <source>
        <strain evidence="1">CCAP 955/1</strain>
    </source>
</reference>
<dbReference type="Gene3D" id="1.25.10.10">
    <property type="entry name" value="Leucine-rich Repeat Variant"/>
    <property type="match status" value="1"/>
</dbReference>
<dbReference type="SUPFAM" id="SSF48371">
    <property type="entry name" value="ARM repeat"/>
    <property type="match status" value="1"/>
</dbReference>
<dbReference type="EMBL" id="HBIC01003955">
    <property type="protein sequence ID" value="CAE0273288.1"/>
    <property type="molecule type" value="Transcribed_RNA"/>
</dbReference>
<name>A0A7S3LZ26_9STRA</name>
<dbReference type="InterPro" id="IPR016024">
    <property type="entry name" value="ARM-type_fold"/>
</dbReference>
<proteinExistence type="predicted"/>
<evidence type="ECO:0000313" key="1">
    <source>
        <dbReference type="EMBL" id="CAE0273288.1"/>
    </source>
</evidence>
<protein>
    <submittedName>
        <fullName evidence="1">Uncharacterized protein</fullName>
    </submittedName>
</protein>
<organism evidence="1">
    <name type="scientific">Spumella elongata</name>
    <dbReference type="NCBI Taxonomy" id="89044"/>
    <lineage>
        <taxon>Eukaryota</taxon>
        <taxon>Sar</taxon>
        <taxon>Stramenopiles</taxon>
        <taxon>Ochrophyta</taxon>
        <taxon>Chrysophyceae</taxon>
        <taxon>Chromulinales</taxon>
        <taxon>Chromulinaceae</taxon>
        <taxon>Spumella</taxon>
    </lineage>
</organism>
<accession>A0A7S3LZ26</accession>
<gene>
    <name evidence="1" type="ORF">SELO1098_LOCUS2114</name>
</gene>
<sequence>MNNADYFFDLDSLSDEEFFSAYEPSDADIKYRSVAVAPQMGGEYLSAYQQQSNNYSMPLAGQNFKLNTFSKPTPAASTSNRCPAAPFGISKNNFIINKSDYNTVTRSIAENLKGHENFDFSFIEPEHLWRGKYLCSSSCFELEVSLFQENAGYKVAVRKVTSDCSMNSAFTNFFNAMKCALSTDLCPAPRKAFVIPTGVSLIKLSDSEFLEGIQPIFRMSEHNNESRVQCAKMLCDVSQKDAHYLELSAFRLPCVRLLESLVLDESEDVRQYAVMAVAAFAELPTYKEALMCSAVLPMLFGLVENCVELQQAYETAQVRRTAARVLALLSRTHPYTVRAELQQQACDVAGWLQRVACLQDSRTREFALVAKSFLEDVSPSVNMNMLNISSLVSVRS</sequence>
<dbReference type="InterPro" id="IPR011989">
    <property type="entry name" value="ARM-like"/>
</dbReference>